<keyword evidence="4 5" id="KW-0274">FAD</keyword>
<dbReference type="EMBL" id="JAODUP010000004">
    <property type="protein sequence ID" value="KAK2170176.1"/>
    <property type="molecule type" value="Genomic_DNA"/>
</dbReference>
<feature type="binding site" evidence="5">
    <location>
        <position position="264"/>
    </location>
    <ligand>
        <name>FAD</name>
        <dbReference type="ChEBI" id="CHEBI:57692"/>
    </ligand>
</feature>
<dbReference type="PANTHER" id="PTHR11552">
    <property type="entry name" value="GLUCOSE-METHANOL-CHOLINE GMC OXIDOREDUCTASE"/>
    <property type="match status" value="1"/>
</dbReference>
<proteinExistence type="inferred from homology"/>
<dbReference type="InterPro" id="IPR012132">
    <property type="entry name" value="GMC_OxRdtase"/>
</dbReference>
<dbReference type="PIRSF" id="PIRSF000137">
    <property type="entry name" value="Alcohol_oxidase"/>
    <property type="match status" value="1"/>
</dbReference>
<comment type="caution">
    <text evidence="7">The sequence shown here is derived from an EMBL/GenBank/DDBJ whole genome shotgun (WGS) entry which is preliminary data.</text>
</comment>
<dbReference type="AlphaFoldDB" id="A0AAD9KF38"/>
<feature type="binding site" evidence="5">
    <location>
        <begin position="137"/>
        <end position="140"/>
    </location>
    <ligand>
        <name>FAD</name>
        <dbReference type="ChEBI" id="CHEBI:57692"/>
    </ligand>
</feature>
<dbReference type="SUPFAM" id="SSF54373">
    <property type="entry name" value="FAD-linked reductases, C-terminal domain"/>
    <property type="match status" value="1"/>
</dbReference>
<organism evidence="7 8">
    <name type="scientific">Paralvinella palmiformis</name>
    <dbReference type="NCBI Taxonomy" id="53620"/>
    <lineage>
        <taxon>Eukaryota</taxon>
        <taxon>Metazoa</taxon>
        <taxon>Spiralia</taxon>
        <taxon>Lophotrochozoa</taxon>
        <taxon>Annelida</taxon>
        <taxon>Polychaeta</taxon>
        <taxon>Sedentaria</taxon>
        <taxon>Canalipalpata</taxon>
        <taxon>Terebellida</taxon>
        <taxon>Terebelliformia</taxon>
        <taxon>Alvinellidae</taxon>
        <taxon>Paralvinella</taxon>
    </lineage>
</organism>
<feature type="domain" description="Glucose-methanol-choline oxidoreductase N-terminal" evidence="6">
    <location>
        <begin position="299"/>
        <end position="313"/>
    </location>
</feature>
<dbReference type="InterPro" id="IPR007867">
    <property type="entry name" value="GMC_OxRtase_C"/>
</dbReference>
<evidence type="ECO:0000256" key="2">
    <source>
        <dbReference type="ARBA" id="ARBA00010790"/>
    </source>
</evidence>
<sequence>MVLALLSHTLSRANTRIISHFRQMVNFRRSGTILDIQRCSSHNATRDNTYDYIIVGAGSAGCVLANRLSAEPNNEVLLVEAGKKDTSWMFHMPAALMYTLCDPSVNWCFYTTPQKHVNGRSFYWPRGKVWGGCSSHNAMVYVRGHAYDFDRWHREGATGWSYADCLPYFKRSETFELGEDDYRGGSGPLAVSRGKTNNPLHAAFIEAGQQAGYPYTPDSNGFQQEGFGPYDMNIDKGKRSSTSQAYLIPVLKRSNLHTETQAVVNRVLFDGKKAVGVEIKQRGVVRKLFAAKEVILSAGAINTPQILMLSGVGDPDTLKRFDIPIIADLPGVGKNLQDHLDFYFQFECTKKITLYRYQWKFPWNMVRTGVQWFLTHSGDAATAHLESGAFIRSQPGIPHPDVQFHFLPSVVIDHGQKLGHCHAYQIHISPLRPTSAGHVTIQSRDPEMPPLMDANYLATDQDRADYRRMLRLAREILMQEAFAEFRGREIQPGAGAASDEDLDEAIRQKCDSAYHPSCTCKIGPDDDRMSVVDPQCRVYGLDHLRVVDASVMPSIVSGNINAAVVMIGEKAADHILDNEMLPKSKAPVWSPETLETQRGH</sequence>
<evidence type="ECO:0000259" key="6">
    <source>
        <dbReference type="PROSITE" id="PS00624"/>
    </source>
</evidence>
<comment type="cofactor">
    <cofactor evidence="1 5">
        <name>FAD</name>
        <dbReference type="ChEBI" id="CHEBI:57692"/>
    </cofactor>
</comment>
<protein>
    <recommendedName>
        <fullName evidence="6">Glucose-methanol-choline oxidoreductase N-terminal domain-containing protein</fullName>
    </recommendedName>
</protein>
<evidence type="ECO:0000313" key="7">
    <source>
        <dbReference type="EMBL" id="KAK2170176.1"/>
    </source>
</evidence>
<dbReference type="InterPro" id="IPR036188">
    <property type="entry name" value="FAD/NAD-bd_sf"/>
</dbReference>
<evidence type="ECO:0000256" key="1">
    <source>
        <dbReference type="ARBA" id="ARBA00001974"/>
    </source>
</evidence>
<comment type="similarity">
    <text evidence="2">Belongs to the GMC oxidoreductase family.</text>
</comment>
<name>A0AAD9KF38_9ANNE</name>
<dbReference type="Proteomes" id="UP001208570">
    <property type="component" value="Unassembled WGS sequence"/>
</dbReference>
<dbReference type="SUPFAM" id="SSF51905">
    <property type="entry name" value="FAD/NAD(P)-binding domain"/>
    <property type="match status" value="1"/>
</dbReference>
<dbReference type="Pfam" id="PF00732">
    <property type="entry name" value="GMC_oxred_N"/>
    <property type="match status" value="1"/>
</dbReference>
<reference evidence="7" key="1">
    <citation type="journal article" date="2023" name="Mol. Biol. Evol.">
        <title>Third-Generation Sequencing Reveals the Adaptive Role of the Epigenome in Three Deep-Sea Polychaetes.</title>
        <authorList>
            <person name="Perez M."/>
            <person name="Aroh O."/>
            <person name="Sun Y."/>
            <person name="Lan Y."/>
            <person name="Juniper S.K."/>
            <person name="Young C.R."/>
            <person name="Angers B."/>
            <person name="Qian P.Y."/>
        </authorList>
    </citation>
    <scope>NUCLEOTIDE SEQUENCE</scope>
    <source>
        <strain evidence="7">P08H-3</strain>
    </source>
</reference>
<feature type="binding site" evidence="5">
    <location>
        <position position="129"/>
    </location>
    <ligand>
        <name>FAD</name>
        <dbReference type="ChEBI" id="CHEBI:57692"/>
    </ligand>
</feature>
<evidence type="ECO:0000256" key="5">
    <source>
        <dbReference type="PIRSR" id="PIRSR000137-2"/>
    </source>
</evidence>
<keyword evidence="8" id="KW-1185">Reference proteome</keyword>
<evidence type="ECO:0000256" key="3">
    <source>
        <dbReference type="ARBA" id="ARBA00022630"/>
    </source>
</evidence>
<evidence type="ECO:0000256" key="4">
    <source>
        <dbReference type="ARBA" id="ARBA00022827"/>
    </source>
</evidence>
<dbReference type="GO" id="GO:0005743">
    <property type="term" value="C:mitochondrial inner membrane"/>
    <property type="evidence" value="ECO:0007669"/>
    <property type="project" value="TreeGrafter"/>
</dbReference>
<gene>
    <name evidence="7" type="ORF">LSH36_4g21009</name>
</gene>
<dbReference type="InterPro" id="IPR000172">
    <property type="entry name" value="GMC_OxRdtase_N"/>
</dbReference>
<dbReference type="NCBIfam" id="NF002550">
    <property type="entry name" value="PRK02106.1"/>
    <property type="match status" value="1"/>
</dbReference>
<dbReference type="Gene3D" id="3.50.50.60">
    <property type="entry name" value="FAD/NAD(P)-binding domain"/>
    <property type="match status" value="1"/>
</dbReference>
<dbReference type="PROSITE" id="PS00624">
    <property type="entry name" value="GMC_OXRED_2"/>
    <property type="match status" value="1"/>
</dbReference>
<dbReference type="Pfam" id="PF05199">
    <property type="entry name" value="GMC_oxred_C"/>
    <property type="match status" value="1"/>
</dbReference>
<dbReference type="PANTHER" id="PTHR11552:SF147">
    <property type="entry name" value="CHOLINE DEHYDROGENASE, MITOCHONDRIAL"/>
    <property type="match status" value="1"/>
</dbReference>
<accession>A0AAD9KF38</accession>
<dbReference type="GO" id="GO:0008812">
    <property type="term" value="F:choline dehydrogenase activity"/>
    <property type="evidence" value="ECO:0007669"/>
    <property type="project" value="TreeGrafter"/>
</dbReference>
<dbReference type="GO" id="GO:0050660">
    <property type="term" value="F:flavin adenine dinucleotide binding"/>
    <property type="evidence" value="ECO:0007669"/>
    <property type="project" value="InterPro"/>
</dbReference>
<keyword evidence="3" id="KW-0285">Flavoprotein</keyword>
<evidence type="ECO:0000313" key="8">
    <source>
        <dbReference type="Proteomes" id="UP001208570"/>
    </source>
</evidence>
<dbReference type="Gene3D" id="3.30.560.10">
    <property type="entry name" value="Glucose Oxidase, domain 3"/>
    <property type="match status" value="1"/>
</dbReference>